<feature type="domain" description="Methyltransferase FkbM" evidence="1">
    <location>
        <begin position="90"/>
        <end position="237"/>
    </location>
</feature>
<dbReference type="SUPFAM" id="SSF53335">
    <property type="entry name" value="S-adenosyl-L-methionine-dependent methyltransferases"/>
    <property type="match status" value="1"/>
</dbReference>
<reference evidence="2 3" key="1">
    <citation type="submission" date="2019-07" db="EMBL/GenBank/DDBJ databases">
        <title>Ln-dependent methylotrophs.</title>
        <authorList>
            <person name="Tani A."/>
        </authorList>
    </citation>
    <scope>NUCLEOTIDE SEQUENCE [LARGE SCALE GENOMIC DNA]</scope>
    <source>
        <strain evidence="2 3">SM89A</strain>
    </source>
</reference>
<dbReference type="NCBIfam" id="TIGR01444">
    <property type="entry name" value="fkbM_fam"/>
    <property type="match status" value="1"/>
</dbReference>
<evidence type="ECO:0000313" key="3">
    <source>
        <dbReference type="Proteomes" id="UP000316781"/>
    </source>
</evidence>
<accession>A0A549SDF9</accession>
<dbReference type="GO" id="GO:0008168">
    <property type="term" value="F:methyltransferase activity"/>
    <property type="evidence" value="ECO:0007669"/>
    <property type="project" value="UniProtKB-KW"/>
</dbReference>
<dbReference type="InterPro" id="IPR006342">
    <property type="entry name" value="FkbM_mtfrase"/>
</dbReference>
<dbReference type="Gene3D" id="3.40.50.150">
    <property type="entry name" value="Vaccinia Virus protein VP39"/>
    <property type="match status" value="1"/>
</dbReference>
<protein>
    <submittedName>
        <fullName evidence="2">FkbM family methyltransferase</fullName>
    </submittedName>
</protein>
<dbReference type="EMBL" id="VJMF01000099">
    <property type="protein sequence ID" value="TRL26515.1"/>
    <property type="molecule type" value="Genomic_DNA"/>
</dbReference>
<dbReference type="GO" id="GO:0032259">
    <property type="term" value="P:methylation"/>
    <property type="evidence" value="ECO:0007669"/>
    <property type="project" value="UniProtKB-KW"/>
</dbReference>
<keyword evidence="2" id="KW-0489">Methyltransferase</keyword>
<dbReference type="InterPro" id="IPR052514">
    <property type="entry name" value="SAM-dependent_MTase"/>
</dbReference>
<dbReference type="InterPro" id="IPR029063">
    <property type="entry name" value="SAM-dependent_MTases_sf"/>
</dbReference>
<name>A0A549SDF9_METSR</name>
<dbReference type="PANTHER" id="PTHR34203">
    <property type="entry name" value="METHYLTRANSFERASE, FKBM FAMILY PROTEIN"/>
    <property type="match status" value="1"/>
</dbReference>
<keyword evidence="2" id="KW-0808">Transferase</keyword>
<dbReference type="PANTHER" id="PTHR34203:SF15">
    <property type="entry name" value="SLL1173 PROTEIN"/>
    <property type="match status" value="1"/>
</dbReference>
<dbReference type="Pfam" id="PF05050">
    <property type="entry name" value="Methyltransf_21"/>
    <property type="match status" value="1"/>
</dbReference>
<sequence length="259" mass="29558">MRRAAKLVKMYLEGCNGLRMRPSTRNTWAIFDMNGKRYDIALRANSTDFKVFSHVFIHGAYNLENMYFWPRLKRRHDSILHEGLTPLIIDCGANIGASPLFFSLKFPDARVVAVEPEASNFALLSRNVGPSRVETIQKAIHSRVSRVSIDDPRMGAWAFQTRETTDSAGVGTVTIPQLIRENERAFVIKIDIEGFESELFEENIEWVAKAPLIILELHDNLRPFTGNSTNFLRAMLRYGARDFQIRGENIFSFSNDICP</sequence>
<proteinExistence type="predicted"/>
<dbReference type="Proteomes" id="UP000316781">
    <property type="component" value="Unassembled WGS sequence"/>
</dbReference>
<organism evidence="2 3">
    <name type="scientific">Methylosinus sporium</name>
    <dbReference type="NCBI Taxonomy" id="428"/>
    <lineage>
        <taxon>Bacteria</taxon>
        <taxon>Pseudomonadati</taxon>
        <taxon>Pseudomonadota</taxon>
        <taxon>Alphaproteobacteria</taxon>
        <taxon>Hyphomicrobiales</taxon>
        <taxon>Methylocystaceae</taxon>
        <taxon>Methylosinus</taxon>
    </lineage>
</organism>
<dbReference type="AlphaFoldDB" id="A0A549SDF9"/>
<evidence type="ECO:0000259" key="1">
    <source>
        <dbReference type="Pfam" id="PF05050"/>
    </source>
</evidence>
<gene>
    <name evidence="2" type="ORF">FM996_19755</name>
</gene>
<evidence type="ECO:0000313" key="2">
    <source>
        <dbReference type="EMBL" id="TRL26515.1"/>
    </source>
</evidence>
<comment type="caution">
    <text evidence="2">The sequence shown here is derived from an EMBL/GenBank/DDBJ whole genome shotgun (WGS) entry which is preliminary data.</text>
</comment>